<organism evidence="1 2">
    <name type="scientific">Halalkalibacter alkalisediminis</name>
    <dbReference type="NCBI Taxonomy" id="935616"/>
    <lineage>
        <taxon>Bacteria</taxon>
        <taxon>Bacillati</taxon>
        <taxon>Bacillota</taxon>
        <taxon>Bacilli</taxon>
        <taxon>Bacillales</taxon>
        <taxon>Bacillaceae</taxon>
        <taxon>Halalkalibacter</taxon>
    </lineage>
</organism>
<evidence type="ECO:0000313" key="1">
    <source>
        <dbReference type="EMBL" id="MFC0561752.1"/>
    </source>
</evidence>
<accession>A0ABV6NLV9</accession>
<sequence>MTDHLIDNFERIQFAIQHLGEDRFAAYDQFLTAAIPYLLKEKTRTG</sequence>
<protein>
    <submittedName>
        <fullName evidence="1">Uncharacterized protein</fullName>
    </submittedName>
</protein>
<comment type="caution">
    <text evidence="1">The sequence shown here is derived from an EMBL/GenBank/DDBJ whole genome shotgun (WGS) entry which is preliminary data.</text>
</comment>
<dbReference type="Proteomes" id="UP001589833">
    <property type="component" value="Unassembled WGS sequence"/>
</dbReference>
<reference evidence="1 2" key="1">
    <citation type="submission" date="2024-09" db="EMBL/GenBank/DDBJ databases">
        <authorList>
            <person name="Sun Q."/>
            <person name="Mori K."/>
        </authorList>
    </citation>
    <scope>NUCLEOTIDE SEQUENCE [LARGE SCALE GENOMIC DNA]</scope>
    <source>
        <strain evidence="1 2">NCAIM B.02301</strain>
    </source>
</reference>
<gene>
    <name evidence="1" type="ORF">ACFFH4_22990</name>
</gene>
<proteinExistence type="predicted"/>
<keyword evidence="2" id="KW-1185">Reference proteome</keyword>
<evidence type="ECO:0000313" key="2">
    <source>
        <dbReference type="Proteomes" id="UP001589833"/>
    </source>
</evidence>
<name>A0ABV6NLV9_9BACI</name>
<dbReference type="EMBL" id="JBHLTR010000082">
    <property type="protein sequence ID" value="MFC0561752.1"/>
    <property type="molecule type" value="Genomic_DNA"/>
</dbReference>